<dbReference type="OrthoDB" id="3268479at2"/>
<dbReference type="Proteomes" id="UP000818266">
    <property type="component" value="Unassembled WGS sequence"/>
</dbReference>
<proteinExistence type="predicted"/>
<evidence type="ECO:0000313" key="1">
    <source>
        <dbReference type="EMBL" id="NHF62535.1"/>
    </source>
</evidence>
<name>A0A9E5JN20_9MICO</name>
<dbReference type="EMBL" id="VIKT02000005">
    <property type="protein sequence ID" value="NHF62535.1"/>
    <property type="molecule type" value="Genomic_DNA"/>
</dbReference>
<dbReference type="AlphaFoldDB" id="A0A9E5JN20"/>
<dbReference type="Pfam" id="PF09438">
    <property type="entry name" value="DUF2017"/>
    <property type="match status" value="1"/>
</dbReference>
<protein>
    <submittedName>
        <fullName evidence="1">DUF2017 family protein</fullName>
    </submittedName>
</protein>
<dbReference type="InterPro" id="IPR018561">
    <property type="entry name" value="AosR"/>
</dbReference>
<reference evidence="1 2" key="2">
    <citation type="submission" date="2020-03" db="EMBL/GenBank/DDBJ databases">
        <title>Chryseoglobus sp. isolated from a deep-sea seamount.</title>
        <authorList>
            <person name="Zhang D.-C."/>
        </authorList>
    </citation>
    <scope>NUCLEOTIDE SEQUENCE [LARGE SCALE GENOMIC DNA]</scope>
    <source>
        <strain evidence="1 2">KN1116</strain>
    </source>
</reference>
<accession>A0A9E5JN20</accession>
<keyword evidence="2" id="KW-1185">Reference proteome</keyword>
<reference evidence="1 2" key="1">
    <citation type="submission" date="2019-06" db="EMBL/GenBank/DDBJ databases">
        <authorList>
            <person name="De-Chao Zhang Q."/>
        </authorList>
    </citation>
    <scope>NUCLEOTIDE SEQUENCE [LARGE SCALE GENOMIC DNA]</scope>
    <source>
        <strain evidence="1 2">KN1116</strain>
    </source>
</reference>
<gene>
    <name evidence="1" type="ORF">FK219_004660</name>
</gene>
<comment type="caution">
    <text evidence="1">The sequence shown here is derived from an EMBL/GenBank/DDBJ whole genome shotgun (WGS) entry which is preliminary data.</text>
</comment>
<organism evidence="1 2">
    <name type="scientific">Microcella pacifica</name>
    <dbReference type="NCBI Taxonomy" id="2591847"/>
    <lineage>
        <taxon>Bacteria</taxon>
        <taxon>Bacillati</taxon>
        <taxon>Actinomycetota</taxon>
        <taxon>Actinomycetes</taxon>
        <taxon>Micrococcales</taxon>
        <taxon>Microbacteriaceae</taxon>
        <taxon>Microcella</taxon>
    </lineage>
</organism>
<dbReference type="RefSeq" id="WP_152583257.1">
    <property type="nucleotide sequence ID" value="NZ_VIKT02000005.1"/>
</dbReference>
<sequence>MRGFQATEAGWQAILEPEEARILLSLSRQLQSLLADSLEPDALADGAVRRLLPDAYRDDPEAAEEWRRLSRRGLVERKVAHAATLSRALAAPAIASEPTTITLDADDALDWVRAVGDLRLVLADRIGIVVDGDEGTTAEPGLRELYDWLAWIQDDLVRVFESGEGGADGDE</sequence>
<evidence type="ECO:0000313" key="2">
    <source>
        <dbReference type="Proteomes" id="UP000818266"/>
    </source>
</evidence>